<evidence type="ECO:0000256" key="3">
    <source>
        <dbReference type="ARBA" id="ARBA00004496"/>
    </source>
</evidence>
<reference evidence="17 18" key="1">
    <citation type="submission" date="2016-07" db="EMBL/GenBank/DDBJ databases">
        <title>Disparate Historic Effective Population Sizes Predicted by Modern Levels of Genome Diversity for the Scaled Quail (Callipepla squamata) and the Northern Bobwhite (Colinus virginianus): Inferences from First and Second Generation Draft Genome Assemblies for Sympatric New World Quail.</title>
        <authorList>
            <person name="Oldeschulte D.L."/>
            <person name="Halley Y.A."/>
            <person name="Bhattarai E.K."/>
            <person name="Brashear W.A."/>
            <person name="Hill J."/>
            <person name="Metz R.P."/>
            <person name="Johnson C.D."/>
            <person name="Rollins D."/>
            <person name="Peterson M.J."/>
            <person name="Bickhart D.M."/>
            <person name="Decker J.E."/>
            <person name="Seabury C.M."/>
        </authorList>
    </citation>
    <scope>NUCLEOTIDE SEQUENCE [LARGE SCALE GENOMIC DNA]</scope>
    <source>
        <strain evidence="17 18">Texas</strain>
        <tissue evidence="17">Leg muscle</tissue>
    </source>
</reference>
<dbReference type="Pfam" id="PF24903">
    <property type="entry name" value="OB_MEIOB_N"/>
    <property type="match status" value="1"/>
</dbReference>
<evidence type="ECO:0000256" key="9">
    <source>
        <dbReference type="ARBA" id="ARBA00023125"/>
    </source>
</evidence>
<dbReference type="GO" id="GO:0003697">
    <property type="term" value="F:single-stranded DNA binding"/>
    <property type="evidence" value="ECO:0007669"/>
    <property type="project" value="TreeGrafter"/>
</dbReference>
<evidence type="ECO:0000313" key="18">
    <source>
        <dbReference type="Proteomes" id="UP000198323"/>
    </source>
</evidence>
<evidence type="ECO:0000256" key="13">
    <source>
        <dbReference type="ARBA" id="ARBA00055425"/>
    </source>
</evidence>
<dbReference type="InterPro" id="IPR052469">
    <property type="entry name" value="MEIOB"/>
</dbReference>
<comment type="function">
    <text evidence="13">Single-stranded DNA-binding protein required for homologous recombination in meiosis I. Required for double strand breaks (DSBs) repair and crossover formation and promotion of faithful and complete synapsis. Not required for the initial loading of recombinases but required to maintain a proper number of RAD51 and DMC1 foci after the zygotene stage. May act by ensuring the stabilization of recombinases, which is required for successful homology search and meiotic recombination. Displays Single-stranded DNA 3'-5' exonuclease activity in vitro.</text>
</comment>
<dbReference type="GO" id="GO:0005634">
    <property type="term" value="C:nucleus"/>
    <property type="evidence" value="ECO:0007669"/>
    <property type="project" value="UniProtKB-SubCell"/>
</dbReference>
<dbReference type="GO" id="GO:0005694">
    <property type="term" value="C:chromosome"/>
    <property type="evidence" value="ECO:0007669"/>
    <property type="project" value="UniProtKB-SubCell"/>
</dbReference>
<evidence type="ECO:0000313" key="17">
    <source>
        <dbReference type="EMBL" id="OXB68796.1"/>
    </source>
</evidence>
<dbReference type="SUPFAM" id="SSF50249">
    <property type="entry name" value="Nucleic acid-binding proteins"/>
    <property type="match status" value="3"/>
</dbReference>
<comment type="caution">
    <text evidence="17">The sequence shown here is derived from an EMBL/GenBank/DDBJ whole genome shotgun (WGS) entry which is preliminary data.</text>
</comment>
<organism evidence="17 18">
    <name type="scientific">Callipepla squamata</name>
    <name type="common">Scaled quail</name>
    <dbReference type="NCBI Taxonomy" id="9009"/>
    <lineage>
        <taxon>Eukaryota</taxon>
        <taxon>Metazoa</taxon>
        <taxon>Chordata</taxon>
        <taxon>Craniata</taxon>
        <taxon>Vertebrata</taxon>
        <taxon>Euteleostomi</taxon>
        <taxon>Archelosauria</taxon>
        <taxon>Archosauria</taxon>
        <taxon>Dinosauria</taxon>
        <taxon>Saurischia</taxon>
        <taxon>Theropoda</taxon>
        <taxon>Coelurosauria</taxon>
        <taxon>Aves</taxon>
        <taxon>Neognathae</taxon>
        <taxon>Galloanserae</taxon>
        <taxon>Galliformes</taxon>
        <taxon>Odontophoridae</taxon>
        <taxon>Callipepla</taxon>
    </lineage>
</organism>
<evidence type="ECO:0000256" key="2">
    <source>
        <dbReference type="ARBA" id="ARBA00004286"/>
    </source>
</evidence>
<evidence type="ECO:0000256" key="12">
    <source>
        <dbReference type="ARBA" id="ARBA00038329"/>
    </source>
</evidence>
<evidence type="ECO:0000256" key="14">
    <source>
        <dbReference type="ARBA" id="ARBA00064840"/>
    </source>
</evidence>
<dbReference type="OrthoDB" id="9937820at2759"/>
<dbReference type="GO" id="GO:0005737">
    <property type="term" value="C:cytoplasm"/>
    <property type="evidence" value="ECO:0007669"/>
    <property type="project" value="UniProtKB-SubCell"/>
</dbReference>
<keyword evidence="7" id="KW-0378">Hydrolase</keyword>
<evidence type="ECO:0000256" key="15">
    <source>
        <dbReference type="ARBA" id="ARBA00073037"/>
    </source>
</evidence>
<dbReference type="Gene3D" id="2.40.50.140">
    <property type="entry name" value="Nucleic acid-binding proteins"/>
    <property type="match status" value="3"/>
</dbReference>
<keyword evidence="9" id="KW-0238">DNA-binding</keyword>
<dbReference type="AlphaFoldDB" id="A0A226NM04"/>
<evidence type="ECO:0000256" key="5">
    <source>
        <dbReference type="ARBA" id="ARBA00022490"/>
    </source>
</evidence>
<keyword evidence="5" id="KW-0963">Cytoplasm</keyword>
<sequence length="520" mass="58577">MAYSSSTRDFVALSDLHPNLARPNVIGVVIGKTDVRGFPDRKNIGSERYTFSFTIRDSPAFFINVNSWGREEYIRSLSESFRVGDCVTIENPLVQSKEGEKEEKFNPVTPSCYKLLISENHSVVKTSSCYEMDTKLLSLLHLPVKDPQDYYSLGDITANGQSLDGRILNVLAAVMSVGEPKYFITSDKRKGQRCEVKLYDETEMSFPIICWDNESIQLAQSWIPRETVIFASDVRVNFDKFRNCMTATVISKTIITTNPETAEANVLFSFIKESAQLGALHDKMEEQSKESINCKCGSKLSDFIELGNATHMSFKFVVETIVDVYTVKQLKEKALQSDGKPEPVFGIIYGYISMLDIDDNLSKVIRNRCSVCRFVVNEMSNTCTFCGDISPDSKSTFVSFDILVDLTDHTGTLYSCYLSDSVAEDTLGCTVHEFLTLAEEKRTALKWQLLLERSKIYFKVHNRKSAHRSSSTKVLYSFVQITLSPSWRTGLKANILSCKLADPIEASQSLLGKKLHHVAW</sequence>
<protein>
    <recommendedName>
        <fullName evidence="15">Meiosis-specific with OB domain-containing protein</fullName>
    </recommendedName>
</protein>
<keyword evidence="11" id="KW-0469">Meiosis</keyword>
<dbReference type="InterPro" id="IPR012340">
    <property type="entry name" value="NA-bd_OB-fold"/>
</dbReference>
<accession>A0A226NM04</accession>
<feature type="domain" description="MEIOB-like N-terminal" evidence="16">
    <location>
        <begin position="8"/>
        <end position="145"/>
    </location>
</feature>
<dbReference type="GO" id="GO:0008310">
    <property type="term" value="F:single-stranded DNA 3'-5' DNA exonuclease activity"/>
    <property type="evidence" value="ECO:0007669"/>
    <property type="project" value="TreeGrafter"/>
</dbReference>
<gene>
    <name evidence="17" type="ORF">ASZ78_002211</name>
</gene>
<dbReference type="FunFam" id="2.40.50.140:FF:000171">
    <property type="entry name" value="meiosis-specific with OB domain-containing protein isoform X1"/>
    <property type="match status" value="1"/>
</dbReference>
<evidence type="ECO:0000256" key="1">
    <source>
        <dbReference type="ARBA" id="ARBA00004123"/>
    </source>
</evidence>
<comment type="subunit">
    <text evidence="14">Component of a multiprotein complex with RPA2 and SPATA22. Interacts with SPATA22. Interacts with the complex BRME1:HSF2BP:BRCA2.</text>
</comment>
<keyword evidence="6" id="KW-0540">Nuclease</keyword>
<dbReference type="PANTHER" id="PTHR21166">
    <property type="entry name" value="CELL DIVISION CONTROL PROTEIN 24 OB DOMAIN-CONTAINING PROTEIN-RELATED"/>
    <property type="match status" value="1"/>
</dbReference>
<dbReference type="EMBL" id="MCFN01000008">
    <property type="protein sequence ID" value="OXB68796.1"/>
    <property type="molecule type" value="Genomic_DNA"/>
</dbReference>
<proteinExistence type="inferred from homology"/>
<comment type="subcellular location">
    <subcellularLocation>
        <location evidence="2">Chromosome</location>
    </subcellularLocation>
    <subcellularLocation>
        <location evidence="3">Cytoplasm</location>
    </subcellularLocation>
    <subcellularLocation>
        <location evidence="1">Nucleus</location>
    </subcellularLocation>
</comment>
<dbReference type="Proteomes" id="UP000198323">
    <property type="component" value="Unassembled WGS sequence"/>
</dbReference>
<dbReference type="InterPro" id="IPR056880">
    <property type="entry name" value="OB_MEIOB_N"/>
</dbReference>
<dbReference type="PANTHER" id="PTHR21166:SF2">
    <property type="entry name" value="CELL DIVISION CONTROL PROTEIN 24 OB DOMAIN-CONTAINING PROTEIN-RELATED"/>
    <property type="match status" value="1"/>
</dbReference>
<keyword evidence="4" id="KW-0158">Chromosome</keyword>
<evidence type="ECO:0000256" key="4">
    <source>
        <dbReference type="ARBA" id="ARBA00022454"/>
    </source>
</evidence>
<evidence type="ECO:0000259" key="16">
    <source>
        <dbReference type="Pfam" id="PF24903"/>
    </source>
</evidence>
<evidence type="ECO:0000256" key="11">
    <source>
        <dbReference type="ARBA" id="ARBA00023254"/>
    </source>
</evidence>
<evidence type="ECO:0000256" key="7">
    <source>
        <dbReference type="ARBA" id="ARBA00022801"/>
    </source>
</evidence>
<keyword evidence="10" id="KW-0539">Nucleus</keyword>
<keyword evidence="18" id="KW-1185">Reference proteome</keyword>
<dbReference type="FunFam" id="2.40.50.140:FF:000248">
    <property type="entry name" value="Meiosis specific with OB domains"/>
    <property type="match status" value="1"/>
</dbReference>
<evidence type="ECO:0000256" key="8">
    <source>
        <dbReference type="ARBA" id="ARBA00022839"/>
    </source>
</evidence>
<name>A0A226NM04_CALSU</name>
<comment type="similarity">
    <text evidence="12">Belongs to the MEIOB family.</text>
</comment>
<evidence type="ECO:0000256" key="6">
    <source>
        <dbReference type="ARBA" id="ARBA00022722"/>
    </source>
</evidence>
<dbReference type="STRING" id="9009.A0A226NM04"/>
<dbReference type="FunFam" id="2.40.50.140:FF:000239">
    <property type="entry name" value="Meiosis specific with OB domains"/>
    <property type="match status" value="1"/>
</dbReference>
<dbReference type="GO" id="GO:0000712">
    <property type="term" value="P:resolution of meiotic recombination intermediates"/>
    <property type="evidence" value="ECO:0007669"/>
    <property type="project" value="TreeGrafter"/>
</dbReference>
<keyword evidence="8" id="KW-0269">Exonuclease</keyword>
<evidence type="ECO:0000256" key="10">
    <source>
        <dbReference type="ARBA" id="ARBA00023242"/>
    </source>
</evidence>